<feature type="non-terminal residue" evidence="2">
    <location>
        <position position="94"/>
    </location>
</feature>
<sequence length="94" mass="10735">MERKLLVVENRLLRKKSKQVKTIDGVVREVAEFLEHQMTLQHHGRGASGFAAVQFGELIRVIIFKRDTLTSLVLVNPKIISEKDSVTKLEECFS</sequence>
<proteinExistence type="inferred from homology"/>
<dbReference type="Gene3D" id="3.90.45.10">
    <property type="entry name" value="Peptide deformylase"/>
    <property type="match status" value="1"/>
</dbReference>
<protein>
    <recommendedName>
        <fullName evidence="3">Peptide deformylase</fullName>
    </recommendedName>
</protein>
<accession>X1T3K4</accession>
<dbReference type="InterPro" id="IPR036821">
    <property type="entry name" value="Peptide_deformylase_sf"/>
</dbReference>
<comment type="similarity">
    <text evidence="1">Belongs to the polypeptide deformylase family.</text>
</comment>
<evidence type="ECO:0000313" key="2">
    <source>
        <dbReference type="EMBL" id="GAI82200.1"/>
    </source>
</evidence>
<evidence type="ECO:0000256" key="1">
    <source>
        <dbReference type="ARBA" id="ARBA00010759"/>
    </source>
</evidence>
<name>X1T3K4_9ZZZZ</name>
<dbReference type="Pfam" id="PF01327">
    <property type="entry name" value="Pep_deformylase"/>
    <property type="match status" value="1"/>
</dbReference>
<organism evidence="2">
    <name type="scientific">marine sediment metagenome</name>
    <dbReference type="NCBI Taxonomy" id="412755"/>
    <lineage>
        <taxon>unclassified sequences</taxon>
        <taxon>metagenomes</taxon>
        <taxon>ecological metagenomes</taxon>
    </lineage>
</organism>
<dbReference type="SUPFAM" id="SSF56420">
    <property type="entry name" value="Peptide deformylase"/>
    <property type="match status" value="1"/>
</dbReference>
<evidence type="ECO:0008006" key="3">
    <source>
        <dbReference type="Google" id="ProtNLM"/>
    </source>
</evidence>
<dbReference type="GO" id="GO:0042586">
    <property type="term" value="F:peptide deformylase activity"/>
    <property type="evidence" value="ECO:0007669"/>
    <property type="project" value="InterPro"/>
</dbReference>
<reference evidence="2" key="1">
    <citation type="journal article" date="2014" name="Front. Microbiol.">
        <title>High frequency of phylogenetically diverse reductive dehalogenase-homologous genes in deep subseafloor sedimentary metagenomes.</title>
        <authorList>
            <person name="Kawai M."/>
            <person name="Futagami T."/>
            <person name="Toyoda A."/>
            <person name="Takaki Y."/>
            <person name="Nishi S."/>
            <person name="Hori S."/>
            <person name="Arai W."/>
            <person name="Tsubouchi T."/>
            <person name="Morono Y."/>
            <person name="Uchiyama I."/>
            <person name="Ito T."/>
            <person name="Fujiyama A."/>
            <person name="Inagaki F."/>
            <person name="Takami H."/>
        </authorList>
    </citation>
    <scope>NUCLEOTIDE SEQUENCE</scope>
    <source>
        <strain evidence="2">Expedition CK06-06</strain>
    </source>
</reference>
<dbReference type="EMBL" id="BARW01012256">
    <property type="protein sequence ID" value="GAI82200.1"/>
    <property type="molecule type" value="Genomic_DNA"/>
</dbReference>
<dbReference type="InterPro" id="IPR023635">
    <property type="entry name" value="Peptide_deformylase"/>
</dbReference>
<gene>
    <name evidence="2" type="ORF">S12H4_23192</name>
</gene>
<dbReference type="AlphaFoldDB" id="X1T3K4"/>
<comment type="caution">
    <text evidence="2">The sequence shown here is derived from an EMBL/GenBank/DDBJ whole genome shotgun (WGS) entry which is preliminary data.</text>
</comment>